<dbReference type="KEGG" id="byl:A4V09_01015"/>
<dbReference type="Proteomes" id="UP000092574">
    <property type="component" value="Chromosome"/>
</dbReference>
<dbReference type="InterPro" id="IPR011051">
    <property type="entry name" value="RmlC_Cupin_sf"/>
</dbReference>
<dbReference type="InterPro" id="IPR018060">
    <property type="entry name" value="HTH_AraC"/>
</dbReference>
<dbReference type="PROSITE" id="PS01124">
    <property type="entry name" value="HTH_ARAC_FAMILY_2"/>
    <property type="match status" value="1"/>
</dbReference>
<dbReference type="InterPro" id="IPR020449">
    <property type="entry name" value="Tscrpt_reg_AraC-type_HTH"/>
</dbReference>
<dbReference type="InterPro" id="IPR014710">
    <property type="entry name" value="RmlC-like_jellyroll"/>
</dbReference>
<dbReference type="AlphaFoldDB" id="A0A1C7I486"/>
<dbReference type="Gene3D" id="1.10.10.60">
    <property type="entry name" value="Homeodomain-like"/>
    <property type="match status" value="2"/>
</dbReference>
<dbReference type="PANTHER" id="PTHR43280:SF28">
    <property type="entry name" value="HTH-TYPE TRANSCRIPTIONAL ACTIVATOR RHAS"/>
    <property type="match status" value="1"/>
</dbReference>
<dbReference type="Gene3D" id="2.60.120.10">
    <property type="entry name" value="Jelly Rolls"/>
    <property type="match status" value="1"/>
</dbReference>
<evidence type="ECO:0000259" key="4">
    <source>
        <dbReference type="PROSITE" id="PS01124"/>
    </source>
</evidence>
<dbReference type="PRINTS" id="PR00032">
    <property type="entry name" value="HTHARAC"/>
</dbReference>
<evidence type="ECO:0000313" key="5">
    <source>
        <dbReference type="EMBL" id="ANU74470.1"/>
    </source>
</evidence>
<dbReference type="SUPFAM" id="SSF51182">
    <property type="entry name" value="RmlC-like cupins"/>
    <property type="match status" value="1"/>
</dbReference>
<keyword evidence="2" id="KW-0238">DNA-binding</keyword>
<evidence type="ECO:0000256" key="2">
    <source>
        <dbReference type="ARBA" id="ARBA00023125"/>
    </source>
</evidence>
<evidence type="ECO:0000256" key="3">
    <source>
        <dbReference type="ARBA" id="ARBA00023163"/>
    </source>
</evidence>
<dbReference type="STRING" id="1796616.A4V09_01015"/>
<keyword evidence="3" id="KW-0804">Transcription</keyword>
<dbReference type="SMART" id="SM00342">
    <property type="entry name" value="HTH_ARAC"/>
    <property type="match status" value="1"/>
</dbReference>
<proteinExistence type="predicted"/>
<dbReference type="Pfam" id="PF07883">
    <property type="entry name" value="Cupin_2"/>
    <property type="match status" value="1"/>
</dbReference>
<dbReference type="EMBL" id="CP015405">
    <property type="protein sequence ID" value="ANU74470.1"/>
    <property type="molecule type" value="Genomic_DNA"/>
</dbReference>
<dbReference type="InterPro" id="IPR018062">
    <property type="entry name" value="HTH_AraC-typ_CS"/>
</dbReference>
<sequence length="304" mass="35241">MISTPIRVDEKGRELLNHGTLAFPCAWYYSGPNQGDVPWHWHEEIELVYLNRGTLQCSVGSRRFLLCAGEALFINTGIPHAFFEESGIPYEESDIVFHPRLIYGDVGSILYDKYMLPLMRCPSMAGYVFHTDTDWQKEASLSIKDAITVCKNKPDLYEFTVRSLLTNVFTLLLGHSKDQLEQRETRASFLMERVKRMLDYFHSHYQEPVSVTQLAEQASICKRECQRDFKKVLGLTPTQYFEQYRLAMSVHLLTESRHSIIEIADQCGFQSPSYFTKLFRERYGVTPSAFRLHNEPADNIRFPV</sequence>
<reference evidence="5" key="1">
    <citation type="submission" date="2017-04" db="EMBL/GenBank/DDBJ databases">
        <title>Complete Genome Sequences of Twelve Strains of a Stable Defined Moderately Diverse Mouse Microbiota 2 (sDMDMm2).</title>
        <authorList>
            <person name="Uchimura Y."/>
            <person name="Wyss M."/>
            <person name="Brugiroux S."/>
            <person name="Limenitakis J.P."/>
            <person name="Stecher B."/>
            <person name="McCoy K.D."/>
            <person name="Macpherson A.J."/>
        </authorList>
    </citation>
    <scope>NUCLEOTIDE SEQUENCE</scope>
    <source>
        <strain evidence="5">YL58</strain>
    </source>
</reference>
<dbReference type="RefSeq" id="WP_065540702.1">
    <property type="nucleotide sequence ID" value="NZ_CP015405.2"/>
</dbReference>
<name>A0A1C7I486_9FIRM</name>
<dbReference type="OrthoDB" id="9778008at2"/>
<dbReference type="PROSITE" id="PS00041">
    <property type="entry name" value="HTH_ARAC_FAMILY_1"/>
    <property type="match status" value="1"/>
</dbReference>
<dbReference type="SUPFAM" id="SSF46689">
    <property type="entry name" value="Homeodomain-like"/>
    <property type="match status" value="2"/>
</dbReference>
<dbReference type="GO" id="GO:0003700">
    <property type="term" value="F:DNA-binding transcription factor activity"/>
    <property type="evidence" value="ECO:0007669"/>
    <property type="project" value="InterPro"/>
</dbReference>
<gene>
    <name evidence="5" type="ORF">A4V09_01015</name>
</gene>
<accession>A0A1C7I486</accession>
<dbReference type="GO" id="GO:0043565">
    <property type="term" value="F:sequence-specific DNA binding"/>
    <property type="evidence" value="ECO:0007669"/>
    <property type="project" value="InterPro"/>
</dbReference>
<evidence type="ECO:0000256" key="1">
    <source>
        <dbReference type="ARBA" id="ARBA00023015"/>
    </source>
</evidence>
<feature type="domain" description="HTH araC/xylS-type" evidence="4">
    <location>
        <begin position="195"/>
        <end position="293"/>
    </location>
</feature>
<keyword evidence="6" id="KW-1185">Reference proteome</keyword>
<dbReference type="PANTHER" id="PTHR43280">
    <property type="entry name" value="ARAC-FAMILY TRANSCRIPTIONAL REGULATOR"/>
    <property type="match status" value="1"/>
</dbReference>
<keyword evidence="1" id="KW-0805">Transcription regulation</keyword>
<evidence type="ECO:0000313" key="6">
    <source>
        <dbReference type="Proteomes" id="UP000092574"/>
    </source>
</evidence>
<dbReference type="InterPro" id="IPR009057">
    <property type="entry name" value="Homeodomain-like_sf"/>
</dbReference>
<organism evidence="5 6">
    <name type="scientific">Blautia pseudococcoides</name>
    <dbReference type="NCBI Taxonomy" id="1796616"/>
    <lineage>
        <taxon>Bacteria</taxon>
        <taxon>Bacillati</taxon>
        <taxon>Bacillota</taxon>
        <taxon>Clostridia</taxon>
        <taxon>Lachnospirales</taxon>
        <taxon>Lachnospiraceae</taxon>
        <taxon>Blautia</taxon>
    </lineage>
</organism>
<dbReference type="InterPro" id="IPR013096">
    <property type="entry name" value="Cupin_2"/>
</dbReference>
<protein>
    <recommendedName>
        <fullName evidence="4">HTH araC/xylS-type domain-containing protein</fullName>
    </recommendedName>
</protein>
<dbReference type="Pfam" id="PF12833">
    <property type="entry name" value="HTH_18"/>
    <property type="match status" value="1"/>
</dbReference>